<sequence>MIIRRLHIDEQAPLQLMLLADPSEAMIEAYGSDARTWVLEQDGVIIGVYVLKPLQDGGIELMNLAIDEQHQGKGFGQSLLKHALREASASDASYLVVGTGNSSVGQLYLYQKAGFRMNHIDQDYFTKHYAEPLVEDGIPCRDRVVLKMELKAEQ</sequence>
<accession>A0A1X7JLT2</accession>
<dbReference type="PROSITE" id="PS51186">
    <property type="entry name" value="GNAT"/>
    <property type="match status" value="1"/>
</dbReference>
<evidence type="ECO:0000313" key="4">
    <source>
        <dbReference type="Proteomes" id="UP000193834"/>
    </source>
</evidence>
<dbReference type="STRING" id="1852522.SAMN06295960_1735"/>
<dbReference type="PANTHER" id="PTHR13947:SF37">
    <property type="entry name" value="LD18367P"/>
    <property type="match status" value="1"/>
</dbReference>
<dbReference type="GO" id="GO:0008080">
    <property type="term" value="F:N-acetyltransferase activity"/>
    <property type="evidence" value="ECO:0007669"/>
    <property type="project" value="InterPro"/>
</dbReference>
<evidence type="ECO:0000259" key="2">
    <source>
        <dbReference type="PROSITE" id="PS51186"/>
    </source>
</evidence>
<name>A0A1X7JLT2_9BACL</name>
<dbReference type="CDD" id="cd04301">
    <property type="entry name" value="NAT_SF"/>
    <property type="match status" value="1"/>
</dbReference>
<reference evidence="3 4" key="1">
    <citation type="submission" date="2017-04" db="EMBL/GenBank/DDBJ databases">
        <authorList>
            <person name="Afonso C.L."/>
            <person name="Miller P.J."/>
            <person name="Scott M.A."/>
            <person name="Spackman E."/>
            <person name="Goraichik I."/>
            <person name="Dimitrov K.M."/>
            <person name="Suarez D.L."/>
            <person name="Swayne D.E."/>
        </authorList>
    </citation>
    <scope>NUCLEOTIDE SEQUENCE [LARGE SCALE GENOMIC DNA]</scope>
    <source>
        <strain evidence="3 4">11</strain>
    </source>
</reference>
<organism evidence="3 4">
    <name type="scientific">Paenibacillus aquistagni</name>
    <dbReference type="NCBI Taxonomy" id="1852522"/>
    <lineage>
        <taxon>Bacteria</taxon>
        <taxon>Bacillati</taxon>
        <taxon>Bacillota</taxon>
        <taxon>Bacilli</taxon>
        <taxon>Bacillales</taxon>
        <taxon>Paenibacillaceae</taxon>
        <taxon>Paenibacillus</taxon>
    </lineage>
</organism>
<gene>
    <name evidence="3" type="ORF">SAMN06295960_1735</name>
</gene>
<dbReference type="EMBL" id="FXAZ01000001">
    <property type="protein sequence ID" value="SMG29162.1"/>
    <property type="molecule type" value="Genomic_DNA"/>
</dbReference>
<evidence type="ECO:0000313" key="3">
    <source>
        <dbReference type="EMBL" id="SMG29162.1"/>
    </source>
</evidence>
<keyword evidence="1 3" id="KW-0808">Transferase</keyword>
<dbReference type="PANTHER" id="PTHR13947">
    <property type="entry name" value="GNAT FAMILY N-ACETYLTRANSFERASE"/>
    <property type="match status" value="1"/>
</dbReference>
<dbReference type="Gene3D" id="3.40.630.30">
    <property type="match status" value="1"/>
</dbReference>
<dbReference type="SUPFAM" id="SSF55729">
    <property type="entry name" value="Acyl-CoA N-acyltransferases (Nat)"/>
    <property type="match status" value="1"/>
</dbReference>
<keyword evidence="4" id="KW-1185">Reference proteome</keyword>
<proteinExistence type="predicted"/>
<feature type="domain" description="N-acetyltransferase" evidence="2">
    <location>
        <begin position="1"/>
        <end position="136"/>
    </location>
</feature>
<dbReference type="RefSeq" id="WP_085493840.1">
    <property type="nucleotide sequence ID" value="NZ_FXAZ01000001.1"/>
</dbReference>
<evidence type="ECO:0000256" key="1">
    <source>
        <dbReference type="ARBA" id="ARBA00022679"/>
    </source>
</evidence>
<dbReference type="Proteomes" id="UP000193834">
    <property type="component" value="Unassembled WGS sequence"/>
</dbReference>
<dbReference type="Pfam" id="PF13508">
    <property type="entry name" value="Acetyltransf_7"/>
    <property type="match status" value="1"/>
</dbReference>
<dbReference type="InterPro" id="IPR000182">
    <property type="entry name" value="GNAT_dom"/>
</dbReference>
<protein>
    <submittedName>
        <fullName evidence="3">Acetyltransferase (GNAT) family protein</fullName>
    </submittedName>
</protein>
<dbReference type="OrthoDB" id="162775at2"/>
<dbReference type="InterPro" id="IPR050769">
    <property type="entry name" value="NAT_camello-type"/>
</dbReference>
<dbReference type="AlphaFoldDB" id="A0A1X7JLT2"/>
<dbReference type="InterPro" id="IPR016181">
    <property type="entry name" value="Acyl_CoA_acyltransferase"/>
</dbReference>